<comment type="caution">
    <text evidence="1">The sequence shown here is derived from an EMBL/GenBank/DDBJ whole genome shotgun (WGS) entry which is preliminary data.</text>
</comment>
<keyword evidence="2" id="KW-1185">Reference proteome</keyword>
<organism evidence="1 2">
    <name type="scientific">Hibiscus sabdariffa</name>
    <name type="common">roselle</name>
    <dbReference type="NCBI Taxonomy" id="183260"/>
    <lineage>
        <taxon>Eukaryota</taxon>
        <taxon>Viridiplantae</taxon>
        <taxon>Streptophyta</taxon>
        <taxon>Embryophyta</taxon>
        <taxon>Tracheophyta</taxon>
        <taxon>Spermatophyta</taxon>
        <taxon>Magnoliopsida</taxon>
        <taxon>eudicotyledons</taxon>
        <taxon>Gunneridae</taxon>
        <taxon>Pentapetalae</taxon>
        <taxon>rosids</taxon>
        <taxon>malvids</taxon>
        <taxon>Malvales</taxon>
        <taxon>Malvaceae</taxon>
        <taxon>Malvoideae</taxon>
        <taxon>Hibiscus</taxon>
    </lineage>
</organism>
<protein>
    <submittedName>
        <fullName evidence="1">Uncharacterized protein</fullName>
    </submittedName>
</protein>
<evidence type="ECO:0000313" key="2">
    <source>
        <dbReference type="Proteomes" id="UP001472677"/>
    </source>
</evidence>
<dbReference type="Proteomes" id="UP001472677">
    <property type="component" value="Unassembled WGS sequence"/>
</dbReference>
<evidence type="ECO:0000313" key="1">
    <source>
        <dbReference type="EMBL" id="KAK8514749.1"/>
    </source>
</evidence>
<reference evidence="1 2" key="1">
    <citation type="journal article" date="2024" name="G3 (Bethesda)">
        <title>Genome assembly of Hibiscus sabdariffa L. provides insights into metabolisms of medicinal natural products.</title>
        <authorList>
            <person name="Kim T."/>
        </authorList>
    </citation>
    <scope>NUCLEOTIDE SEQUENCE [LARGE SCALE GENOMIC DNA]</scope>
    <source>
        <strain evidence="1">TK-2024</strain>
        <tissue evidence="1">Old leaves</tissue>
    </source>
</reference>
<dbReference type="EMBL" id="JBBPBM010000066">
    <property type="protein sequence ID" value="KAK8514749.1"/>
    <property type="molecule type" value="Genomic_DNA"/>
</dbReference>
<name>A0ABR2C5R2_9ROSI</name>
<accession>A0ABR2C5R2</accession>
<sequence length="81" mass="9476">MEPGNIEHGPIRSKDNILRPEMHASKHCESWKSTHLFHLLQLRPKKSSGSYFIWFRKAMVSLSQSVFLQDRSIISDRLLAR</sequence>
<gene>
    <name evidence="1" type="ORF">V6N12_057645</name>
</gene>
<proteinExistence type="predicted"/>